<dbReference type="RefSeq" id="WP_094278110.1">
    <property type="nucleotide sequence ID" value="NZ_NQJF01000006.1"/>
</dbReference>
<dbReference type="AlphaFoldDB" id="A0A235CJX8"/>
<accession>A0A235CJX8</accession>
<evidence type="ECO:0000313" key="4">
    <source>
        <dbReference type="Proteomes" id="UP000295058"/>
    </source>
</evidence>
<dbReference type="EMBL" id="NQJF01000006">
    <property type="protein sequence ID" value="OYD24694.1"/>
    <property type="molecule type" value="Genomic_DNA"/>
</dbReference>
<sequence length="151" mass="16494">MSRRISGMNFDVEILGTMIHVEKATVTINDSTAAAQTRGITDGYVDGDVTADVEYELDTKNFNLLSDAAASAGSWRGIDPHDALFYAKADKEEFRIEAFGIKLQISDLLDIDGKGGSKQVHKIKGFVTDPEFVRINGVPYLSADDTRHLLG</sequence>
<comment type="caution">
    <text evidence="1">The sequence shown here is derived from an EMBL/GenBank/DDBJ whole genome shotgun (WGS) entry which is preliminary data.</text>
</comment>
<organism evidence="1 3">
    <name type="scientific">Oceanimonas baumannii</name>
    <dbReference type="NCBI Taxonomy" id="129578"/>
    <lineage>
        <taxon>Bacteria</taxon>
        <taxon>Pseudomonadati</taxon>
        <taxon>Pseudomonadota</taxon>
        <taxon>Gammaproteobacteria</taxon>
        <taxon>Aeromonadales</taxon>
        <taxon>Aeromonadaceae</taxon>
        <taxon>Oceanimonas</taxon>
    </lineage>
</organism>
<protein>
    <submittedName>
        <fullName evidence="1">Phage tail protein</fullName>
    </submittedName>
    <submittedName>
        <fullName evidence="2">Uncharacterized protein DUF2597</fullName>
    </submittedName>
</protein>
<reference evidence="1 3" key="1">
    <citation type="submission" date="2017-08" db="EMBL/GenBank/DDBJ databases">
        <title>Draft Genome Sequence of the Marine Bacterium Oceanimonas baumannii ATCC 700832.</title>
        <authorList>
            <person name="Mcclelland W.D."/>
            <person name="Brennan M.A."/>
            <person name="Trachtenberg A.M."/>
            <person name="Maclea K.S."/>
        </authorList>
    </citation>
    <scope>NUCLEOTIDE SEQUENCE [LARGE SCALE GENOMIC DNA]</scope>
    <source>
        <strain evidence="1 3">ATCC 700832</strain>
    </source>
</reference>
<gene>
    <name evidence="1" type="ORF">B6S09_08710</name>
    <name evidence="2" type="ORF">LY04_01690</name>
</gene>
<reference evidence="2 4" key="2">
    <citation type="submission" date="2019-03" db="EMBL/GenBank/DDBJ databases">
        <title>Genomic Encyclopedia of Archaeal and Bacterial Type Strains, Phase II (KMG-II): from individual species to whole genera.</title>
        <authorList>
            <person name="Goeker M."/>
        </authorList>
    </citation>
    <scope>NUCLEOTIDE SEQUENCE [LARGE SCALE GENOMIC DNA]</scope>
    <source>
        <strain evidence="2 4">DSM 15594</strain>
    </source>
</reference>
<evidence type="ECO:0000313" key="1">
    <source>
        <dbReference type="EMBL" id="OYD24694.1"/>
    </source>
</evidence>
<evidence type="ECO:0000313" key="2">
    <source>
        <dbReference type="EMBL" id="TDW59439.1"/>
    </source>
</evidence>
<keyword evidence="4" id="KW-1185">Reference proteome</keyword>
<dbReference type="Proteomes" id="UP000295058">
    <property type="component" value="Unassembled WGS sequence"/>
</dbReference>
<dbReference type="InterPro" id="IPR019708">
    <property type="entry name" value="Phage_HP1_Orf24"/>
</dbReference>
<dbReference type="Pfam" id="PF10772">
    <property type="entry name" value="Phage_HP1_Orf24"/>
    <property type="match status" value="1"/>
</dbReference>
<dbReference type="Proteomes" id="UP000243640">
    <property type="component" value="Unassembled WGS sequence"/>
</dbReference>
<name>A0A235CJX8_9GAMM</name>
<evidence type="ECO:0000313" key="3">
    <source>
        <dbReference type="Proteomes" id="UP000243640"/>
    </source>
</evidence>
<proteinExistence type="predicted"/>
<dbReference type="OrthoDB" id="6104125at2"/>
<dbReference type="EMBL" id="SODO01000005">
    <property type="protein sequence ID" value="TDW59439.1"/>
    <property type="molecule type" value="Genomic_DNA"/>
</dbReference>